<evidence type="ECO:0000256" key="2">
    <source>
        <dbReference type="ARBA" id="ARBA00005241"/>
    </source>
</evidence>
<dbReference type="InterPro" id="IPR024989">
    <property type="entry name" value="MFS_assoc_dom"/>
</dbReference>
<evidence type="ECO:0000256" key="4">
    <source>
        <dbReference type="ARBA" id="ARBA00022989"/>
    </source>
</evidence>
<comment type="subcellular location">
    <subcellularLocation>
        <location evidence="1">Membrane</location>
        <topology evidence="1">Multi-pass membrane protein</topology>
    </subcellularLocation>
</comment>
<dbReference type="Pfam" id="PF12832">
    <property type="entry name" value="MFS_1_like"/>
    <property type="match status" value="1"/>
</dbReference>
<dbReference type="Proteomes" id="UP000594260">
    <property type="component" value="Unplaced"/>
</dbReference>
<dbReference type="RefSeq" id="XP_022656671.1">
    <property type="nucleotide sequence ID" value="XM_022800936.1"/>
</dbReference>
<dbReference type="SUPFAM" id="SSF103473">
    <property type="entry name" value="MFS general substrate transporter"/>
    <property type="match status" value="1"/>
</dbReference>
<dbReference type="GeneID" id="111248477"/>
<sequence>MRSRAMKGIQEQCLEGEPICGIINRRLLPAKLHLFLYCGSLAGVMPYIVLHAKSLGISAGLAGTANAIMLITSIFLKFYLGALADKFRAVKGILIQVILLQGLAHLALYTCIPRIESTDVWRPISENNATFYSADREYRIICRVNTSEPVICSQSVINQTSLSECSFTKDFVNEHECKSQSRNGPVAIEAFQFWVFLALRIIAGGLASVGFSLTDAAIFAILGDHKELYGRQRLWGTIAWGGLSPLIGLINENFSTSAANNYAPGFYIHFTLTLIDLVAVCYLDPPEVIRPSKSILSDLRQLFRQPSILFVTLCIFVQGTLMGPIWSYAFLYFRDTLNVSQSLMGLQLLIQCFFGETPVMFFAGWIIARLGFRNSMALAVGGTGLRLAVYAFGTNPWHMLPIEVTHGLSFGLFYTAMTLFASRVSPKGTEASVQGIMSGMFEGAGIAAGSIVCGFLFDHIGQRQTMLFFTIYTFGFLVLQIIVNLMISETSISDDVSVKKLPPPEIQVEEASQVEQLLKGVDRTMPRINTDVSELKDISFVEEHDDAVA</sequence>
<dbReference type="RefSeq" id="XP_022656669.1">
    <property type="nucleotide sequence ID" value="XM_022800934.1"/>
</dbReference>
<feature type="domain" description="Major facilitator superfamily (MFS) profile" evidence="7">
    <location>
        <begin position="307"/>
        <end position="549"/>
    </location>
</feature>
<keyword evidence="5 6" id="KW-0472">Membrane</keyword>
<protein>
    <recommendedName>
        <fullName evidence="7">Major facilitator superfamily (MFS) profile domain-containing protein</fullName>
    </recommendedName>
</protein>
<feature type="transmembrane region" description="Helical" evidence="6">
    <location>
        <begin position="56"/>
        <end position="80"/>
    </location>
</feature>
<dbReference type="EnsemblMetazoa" id="XM_022800934">
    <property type="protein sequence ID" value="XP_022656669"/>
    <property type="gene ID" value="LOC111248477"/>
</dbReference>
<comment type="similarity">
    <text evidence="2">Belongs to the major facilitator superfamily. MFSD6 family.</text>
</comment>
<evidence type="ECO:0000256" key="3">
    <source>
        <dbReference type="ARBA" id="ARBA00022692"/>
    </source>
</evidence>
<feature type="transmembrane region" description="Helical" evidence="6">
    <location>
        <begin position="32"/>
        <end position="50"/>
    </location>
</feature>
<feature type="transmembrane region" description="Helical" evidence="6">
    <location>
        <begin position="92"/>
        <end position="115"/>
    </location>
</feature>
<accession>A0A7M7JTT0</accession>
<dbReference type="InterPro" id="IPR020846">
    <property type="entry name" value="MFS_dom"/>
</dbReference>
<dbReference type="InParanoid" id="A0A7M7JTT0"/>
<dbReference type="GO" id="GO:0016020">
    <property type="term" value="C:membrane"/>
    <property type="evidence" value="ECO:0007669"/>
    <property type="project" value="UniProtKB-SubCell"/>
</dbReference>
<evidence type="ECO:0000313" key="9">
    <source>
        <dbReference type="Proteomes" id="UP000594260"/>
    </source>
</evidence>
<feature type="transmembrane region" description="Helical" evidence="6">
    <location>
        <begin position="404"/>
        <end position="424"/>
    </location>
</feature>
<dbReference type="KEGG" id="vde:111248477"/>
<keyword evidence="4 6" id="KW-1133">Transmembrane helix</keyword>
<dbReference type="OrthoDB" id="7531894at2759"/>
<feature type="transmembrane region" description="Helical" evidence="6">
    <location>
        <begin position="436"/>
        <end position="457"/>
    </location>
</feature>
<dbReference type="OMA" id="WCAPLET"/>
<dbReference type="PANTHER" id="PTHR16172:SF30">
    <property type="entry name" value="SUGAR BABY, ISOFORM C"/>
    <property type="match status" value="1"/>
</dbReference>
<dbReference type="EnsemblMetazoa" id="XM_022800937">
    <property type="protein sequence ID" value="XP_022656672"/>
    <property type="gene ID" value="LOC111248477"/>
</dbReference>
<reference evidence="8" key="1">
    <citation type="submission" date="2021-01" db="UniProtKB">
        <authorList>
            <consortium name="EnsemblMetazoa"/>
        </authorList>
    </citation>
    <scope>IDENTIFICATION</scope>
</reference>
<evidence type="ECO:0000313" key="8">
    <source>
        <dbReference type="EnsemblMetazoa" id="XP_022656669"/>
    </source>
</evidence>
<evidence type="ECO:0000256" key="5">
    <source>
        <dbReference type="ARBA" id="ARBA00023136"/>
    </source>
</evidence>
<dbReference type="Gene3D" id="1.20.1250.20">
    <property type="entry name" value="MFS general substrate transporter like domains"/>
    <property type="match status" value="2"/>
</dbReference>
<feature type="transmembrane region" description="Helical" evidence="6">
    <location>
        <begin position="348"/>
        <end position="368"/>
    </location>
</feature>
<dbReference type="PANTHER" id="PTHR16172">
    <property type="entry name" value="MAJOR FACILITATOR SUPERFAMILY DOMAIN-CONTAINING PROTEIN 6-LIKE"/>
    <property type="match status" value="1"/>
</dbReference>
<keyword evidence="9" id="KW-1185">Reference proteome</keyword>
<dbReference type="RefSeq" id="XP_022656672.1">
    <property type="nucleotide sequence ID" value="XM_022800937.1"/>
</dbReference>
<feature type="transmembrane region" description="Helical" evidence="6">
    <location>
        <begin position="193"/>
        <end position="222"/>
    </location>
</feature>
<dbReference type="InterPro" id="IPR051717">
    <property type="entry name" value="MFS_MFSD6"/>
</dbReference>
<dbReference type="AlphaFoldDB" id="A0A7M7JTT0"/>
<evidence type="ECO:0000256" key="1">
    <source>
        <dbReference type="ARBA" id="ARBA00004141"/>
    </source>
</evidence>
<dbReference type="EnsemblMetazoa" id="XM_022800935">
    <property type="protein sequence ID" value="XP_022656670"/>
    <property type="gene ID" value="LOC111248477"/>
</dbReference>
<organism evidence="8 9">
    <name type="scientific">Varroa destructor</name>
    <name type="common">Honeybee mite</name>
    <dbReference type="NCBI Taxonomy" id="109461"/>
    <lineage>
        <taxon>Eukaryota</taxon>
        <taxon>Metazoa</taxon>
        <taxon>Ecdysozoa</taxon>
        <taxon>Arthropoda</taxon>
        <taxon>Chelicerata</taxon>
        <taxon>Arachnida</taxon>
        <taxon>Acari</taxon>
        <taxon>Parasitiformes</taxon>
        <taxon>Mesostigmata</taxon>
        <taxon>Gamasina</taxon>
        <taxon>Dermanyssoidea</taxon>
        <taxon>Varroidae</taxon>
        <taxon>Varroa</taxon>
    </lineage>
</organism>
<feature type="transmembrane region" description="Helical" evidence="6">
    <location>
        <begin position="306"/>
        <end position="328"/>
    </location>
</feature>
<feature type="transmembrane region" description="Helical" evidence="6">
    <location>
        <begin position="469"/>
        <end position="487"/>
    </location>
</feature>
<evidence type="ECO:0000259" key="7">
    <source>
        <dbReference type="PROSITE" id="PS50850"/>
    </source>
</evidence>
<dbReference type="PROSITE" id="PS50850">
    <property type="entry name" value="MFS"/>
    <property type="match status" value="1"/>
</dbReference>
<dbReference type="RefSeq" id="XP_022656670.1">
    <property type="nucleotide sequence ID" value="XM_022800935.1"/>
</dbReference>
<dbReference type="GO" id="GO:0022857">
    <property type="term" value="F:transmembrane transporter activity"/>
    <property type="evidence" value="ECO:0007669"/>
    <property type="project" value="InterPro"/>
</dbReference>
<keyword evidence="3 6" id="KW-0812">Transmembrane</keyword>
<proteinExistence type="inferred from homology"/>
<dbReference type="InterPro" id="IPR036259">
    <property type="entry name" value="MFS_trans_sf"/>
</dbReference>
<dbReference type="FunCoup" id="A0A7M7JTT0">
    <property type="interactions" value="12"/>
</dbReference>
<dbReference type="EnsemblMetazoa" id="XM_022800936">
    <property type="protein sequence ID" value="XP_022656671"/>
    <property type="gene ID" value="LOC111248477"/>
</dbReference>
<name>A0A7M7JTT0_VARDE</name>
<evidence type="ECO:0000256" key="6">
    <source>
        <dbReference type="SAM" id="Phobius"/>
    </source>
</evidence>